<gene>
    <name evidence="2" type="ORF">A4U43_UnF7390</name>
</gene>
<name>A0A1R3L678_ASPOF</name>
<keyword evidence="3" id="KW-1185">Reference proteome</keyword>
<organism evidence="2 3">
    <name type="scientific">Asparagus officinalis</name>
    <name type="common">Garden asparagus</name>
    <dbReference type="NCBI Taxonomy" id="4686"/>
    <lineage>
        <taxon>Eukaryota</taxon>
        <taxon>Viridiplantae</taxon>
        <taxon>Streptophyta</taxon>
        <taxon>Embryophyta</taxon>
        <taxon>Tracheophyta</taxon>
        <taxon>Spermatophyta</taxon>
        <taxon>Magnoliopsida</taxon>
        <taxon>Liliopsida</taxon>
        <taxon>Asparagales</taxon>
        <taxon>Asparagaceae</taxon>
        <taxon>Asparagoideae</taxon>
        <taxon>Asparagus</taxon>
    </lineage>
</organism>
<dbReference type="Gramene" id="ONK55117">
    <property type="protein sequence ID" value="ONK55117"/>
    <property type="gene ID" value="A4U43_UnF7390"/>
</dbReference>
<accession>A0A1R3L678</accession>
<dbReference type="EMBL" id="KV863756">
    <property type="protein sequence ID" value="ONK55117.1"/>
    <property type="molecule type" value="Genomic_DNA"/>
</dbReference>
<dbReference type="AlphaFoldDB" id="A0A1R3L678"/>
<keyword evidence="1" id="KW-0175">Coiled coil</keyword>
<dbReference type="Proteomes" id="UP000243459">
    <property type="component" value="Unassembled WGS sequence"/>
</dbReference>
<proteinExistence type="predicted"/>
<sequence length="85" mass="9547">MQEKMVDGLKTLNNKKSVEISKLKEDLDHLEHELLERNDKIKYLSEEVSKPRIKKGKGVEAEIQWTPLSSTIAAPLSSTLARGSS</sequence>
<evidence type="ECO:0000313" key="2">
    <source>
        <dbReference type="EMBL" id="ONK55117.1"/>
    </source>
</evidence>
<protein>
    <submittedName>
        <fullName evidence="2">Uncharacterized protein</fullName>
    </submittedName>
</protein>
<evidence type="ECO:0000256" key="1">
    <source>
        <dbReference type="SAM" id="Coils"/>
    </source>
</evidence>
<reference evidence="3" key="1">
    <citation type="journal article" date="2017" name="Nat. Commun.">
        <title>The asparagus genome sheds light on the origin and evolution of a young Y chromosome.</title>
        <authorList>
            <person name="Harkess A."/>
            <person name="Zhou J."/>
            <person name="Xu C."/>
            <person name="Bowers J.E."/>
            <person name="Van der Hulst R."/>
            <person name="Ayyampalayam S."/>
            <person name="Mercati F."/>
            <person name="Riccardi P."/>
            <person name="McKain M.R."/>
            <person name="Kakrana A."/>
            <person name="Tang H."/>
            <person name="Ray J."/>
            <person name="Groenendijk J."/>
            <person name="Arikit S."/>
            <person name="Mathioni S.M."/>
            <person name="Nakano M."/>
            <person name="Shan H."/>
            <person name="Telgmann-Rauber A."/>
            <person name="Kanno A."/>
            <person name="Yue Z."/>
            <person name="Chen H."/>
            <person name="Li W."/>
            <person name="Chen Y."/>
            <person name="Xu X."/>
            <person name="Zhang Y."/>
            <person name="Luo S."/>
            <person name="Chen H."/>
            <person name="Gao J."/>
            <person name="Mao Z."/>
            <person name="Pires J.C."/>
            <person name="Luo M."/>
            <person name="Kudrna D."/>
            <person name="Wing R.A."/>
            <person name="Meyers B.C."/>
            <person name="Yi K."/>
            <person name="Kong H."/>
            <person name="Lavrijsen P."/>
            <person name="Sunseri F."/>
            <person name="Falavigna A."/>
            <person name="Ye Y."/>
            <person name="Leebens-Mack J.H."/>
            <person name="Chen G."/>
        </authorList>
    </citation>
    <scope>NUCLEOTIDE SEQUENCE [LARGE SCALE GENOMIC DNA]</scope>
    <source>
        <strain evidence="3">cv. DH0086</strain>
    </source>
</reference>
<feature type="coiled-coil region" evidence="1">
    <location>
        <begin position="13"/>
        <end position="47"/>
    </location>
</feature>
<evidence type="ECO:0000313" key="3">
    <source>
        <dbReference type="Proteomes" id="UP000243459"/>
    </source>
</evidence>